<comment type="caution">
    <text evidence="7">The sequence shown here is derived from an EMBL/GenBank/DDBJ whole genome shotgun (WGS) entry which is preliminary data.</text>
</comment>
<organism evidence="7 8">
    <name type="scientific">Paraburkholderia hiiakae</name>
    <dbReference type="NCBI Taxonomy" id="1081782"/>
    <lineage>
        <taxon>Bacteria</taxon>
        <taxon>Pseudomonadati</taxon>
        <taxon>Pseudomonadota</taxon>
        <taxon>Betaproteobacteria</taxon>
        <taxon>Burkholderiales</taxon>
        <taxon>Burkholderiaceae</taxon>
        <taxon>Paraburkholderia</taxon>
    </lineage>
</organism>
<name>A0ABN7HNX2_9BURK</name>
<dbReference type="InterPro" id="IPR058245">
    <property type="entry name" value="NreC/VraR/RcsB-like_REC"/>
</dbReference>
<evidence type="ECO:0000256" key="1">
    <source>
        <dbReference type="ARBA" id="ARBA00022553"/>
    </source>
</evidence>
<keyword evidence="1 3" id="KW-0597">Phosphoprotein</keyword>
<protein>
    <submittedName>
        <fullName evidence="7">Transcriptional regulatory protein DegU</fullName>
    </submittedName>
</protein>
<evidence type="ECO:0000256" key="2">
    <source>
        <dbReference type="ARBA" id="ARBA00023125"/>
    </source>
</evidence>
<dbReference type="PANTHER" id="PTHR45566">
    <property type="entry name" value="HTH-TYPE TRANSCRIPTIONAL REGULATOR YHJB-RELATED"/>
    <property type="match status" value="1"/>
</dbReference>
<feature type="domain" description="HTH luxR-type" evidence="5">
    <location>
        <begin position="162"/>
        <end position="227"/>
    </location>
</feature>
<dbReference type="Pfam" id="PF00072">
    <property type="entry name" value="Response_reg"/>
    <property type="match status" value="1"/>
</dbReference>
<dbReference type="InterPro" id="IPR001789">
    <property type="entry name" value="Sig_transdc_resp-reg_receiver"/>
</dbReference>
<dbReference type="RefSeq" id="WP_201696012.1">
    <property type="nucleotide sequence ID" value="NZ_CAJHCQ010000005.1"/>
</dbReference>
<gene>
    <name evidence="7" type="primary">degU</name>
    <name evidence="7" type="ORF">LMG27952_02261</name>
</gene>
<proteinExistence type="predicted"/>
<evidence type="ECO:0000313" key="7">
    <source>
        <dbReference type="EMBL" id="CAD6529098.1"/>
    </source>
</evidence>
<dbReference type="Pfam" id="PF00196">
    <property type="entry name" value="GerE"/>
    <property type="match status" value="1"/>
</dbReference>
<feature type="domain" description="Response regulatory" evidence="6">
    <location>
        <begin position="2"/>
        <end position="118"/>
    </location>
</feature>
<dbReference type="PANTHER" id="PTHR45566:SF1">
    <property type="entry name" value="HTH-TYPE TRANSCRIPTIONAL REGULATOR YHJB-RELATED"/>
    <property type="match status" value="1"/>
</dbReference>
<keyword evidence="8" id="KW-1185">Reference proteome</keyword>
<reference evidence="7 8" key="1">
    <citation type="submission" date="2020-10" db="EMBL/GenBank/DDBJ databases">
        <authorList>
            <person name="Peeters C."/>
        </authorList>
    </citation>
    <scope>NUCLEOTIDE SEQUENCE [LARGE SCALE GENOMIC DNA]</scope>
    <source>
        <strain evidence="7 8">LMG 27952</strain>
    </source>
</reference>
<dbReference type="SMART" id="SM00448">
    <property type="entry name" value="REC"/>
    <property type="match status" value="1"/>
</dbReference>
<evidence type="ECO:0000259" key="5">
    <source>
        <dbReference type="PROSITE" id="PS50043"/>
    </source>
</evidence>
<feature type="modified residue" description="4-aspartylphosphate" evidence="3">
    <location>
        <position position="53"/>
    </location>
</feature>
<dbReference type="CDD" id="cd06170">
    <property type="entry name" value="LuxR_C_like"/>
    <property type="match status" value="1"/>
</dbReference>
<dbReference type="EMBL" id="CAJHCQ010000005">
    <property type="protein sequence ID" value="CAD6529098.1"/>
    <property type="molecule type" value="Genomic_DNA"/>
</dbReference>
<keyword evidence="2" id="KW-0238">DNA-binding</keyword>
<sequence length="245" mass="26587">MRVLLIDDHALFRAGIGLLLRELHPTIEILEAGRMSDGLELARVEPLNLVFLDLALPDGHGFDALRVMKTERPALPVVVMTALEDRDTVNTAIDLHAMGFVPKSQGPQALNAALQSALVGGVFLPSSIFDRGNLTANHDNWSAPMVHGTDGNSGQACASLPPPPTTTGLTPRESETLRWLIRGLPNKSIASKMQVEDITVRKYVSHLLAHFNVKRRTELIVYCAKNGIISGPPMRDTPARGIAPM</sequence>
<dbReference type="PRINTS" id="PR00038">
    <property type="entry name" value="HTHLUXR"/>
</dbReference>
<evidence type="ECO:0000256" key="3">
    <source>
        <dbReference type="PROSITE-ProRule" id="PRU00169"/>
    </source>
</evidence>
<dbReference type="CDD" id="cd17535">
    <property type="entry name" value="REC_NarL-like"/>
    <property type="match status" value="1"/>
</dbReference>
<dbReference type="InterPro" id="IPR011006">
    <property type="entry name" value="CheY-like_superfamily"/>
</dbReference>
<evidence type="ECO:0000259" key="6">
    <source>
        <dbReference type="PROSITE" id="PS50110"/>
    </source>
</evidence>
<dbReference type="PROSITE" id="PS50043">
    <property type="entry name" value="HTH_LUXR_2"/>
    <property type="match status" value="1"/>
</dbReference>
<dbReference type="InterPro" id="IPR000792">
    <property type="entry name" value="Tscrpt_reg_LuxR_C"/>
</dbReference>
<dbReference type="SUPFAM" id="SSF46894">
    <property type="entry name" value="C-terminal effector domain of the bipartite response regulators"/>
    <property type="match status" value="1"/>
</dbReference>
<dbReference type="Gene3D" id="3.40.50.2300">
    <property type="match status" value="1"/>
</dbReference>
<dbReference type="InterPro" id="IPR036388">
    <property type="entry name" value="WH-like_DNA-bd_sf"/>
</dbReference>
<dbReference type="InterPro" id="IPR051015">
    <property type="entry name" value="EvgA-like"/>
</dbReference>
<dbReference type="SUPFAM" id="SSF52172">
    <property type="entry name" value="CheY-like"/>
    <property type="match status" value="1"/>
</dbReference>
<accession>A0ABN7HNX2</accession>
<dbReference type="SMART" id="SM00421">
    <property type="entry name" value="HTH_LUXR"/>
    <property type="match status" value="1"/>
</dbReference>
<dbReference type="Gene3D" id="1.10.10.10">
    <property type="entry name" value="Winged helix-like DNA-binding domain superfamily/Winged helix DNA-binding domain"/>
    <property type="match status" value="1"/>
</dbReference>
<evidence type="ECO:0000313" key="8">
    <source>
        <dbReference type="Proteomes" id="UP000656319"/>
    </source>
</evidence>
<dbReference type="Proteomes" id="UP000656319">
    <property type="component" value="Unassembled WGS sequence"/>
</dbReference>
<dbReference type="PROSITE" id="PS50110">
    <property type="entry name" value="RESPONSE_REGULATORY"/>
    <property type="match status" value="1"/>
</dbReference>
<feature type="region of interest" description="Disordered" evidence="4">
    <location>
        <begin position="150"/>
        <end position="172"/>
    </location>
</feature>
<dbReference type="InterPro" id="IPR016032">
    <property type="entry name" value="Sig_transdc_resp-reg_C-effctor"/>
</dbReference>
<evidence type="ECO:0000256" key="4">
    <source>
        <dbReference type="SAM" id="MobiDB-lite"/>
    </source>
</evidence>